<proteinExistence type="predicted"/>
<sequence length="72" mass="8530">MGVEVTYSDRAYGKCVNCKWDMEAGITIWEYPKYVFQKFAIDEEENCKSSDIGNFDSLIKDIIWAQEYREEE</sequence>
<comment type="caution">
    <text evidence="1">The sequence shown here is derived from an EMBL/GenBank/DDBJ whole genome shotgun (WGS) entry which is preliminary data.</text>
</comment>
<dbReference type="EMBL" id="BARV01019019">
    <property type="protein sequence ID" value="GAI26288.1"/>
    <property type="molecule type" value="Genomic_DNA"/>
</dbReference>
<dbReference type="AlphaFoldDB" id="X1M4L4"/>
<evidence type="ECO:0000313" key="1">
    <source>
        <dbReference type="EMBL" id="GAI26288.1"/>
    </source>
</evidence>
<organism evidence="1">
    <name type="scientific">marine sediment metagenome</name>
    <dbReference type="NCBI Taxonomy" id="412755"/>
    <lineage>
        <taxon>unclassified sequences</taxon>
        <taxon>metagenomes</taxon>
        <taxon>ecological metagenomes</taxon>
    </lineage>
</organism>
<accession>X1M4L4</accession>
<protein>
    <submittedName>
        <fullName evidence="1">Uncharacterized protein</fullName>
    </submittedName>
</protein>
<reference evidence="1" key="1">
    <citation type="journal article" date="2014" name="Front. Microbiol.">
        <title>High frequency of phylogenetically diverse reductive dehalogenase-homologous genes in deep subseafloor sedimentary metagenomes.</title>
        <authorList>
            <person name="Kawai M."/>
            <person name="Futagami T."/>
            <person name="Toyoda A."/>
            <person name="Takaki Y."/>
            <person name="Nishi S."/>
            <person name="Hori S."/>
            <person name="Arai W."/>
            <person name="Tsubouchi T."/>
            <person name="Morono Y."/>
            <person name="Uchiyama I."/>
            <person name="Ito T."/>
            <person name="Fujiyama A."/>
            <person name="Inagaki F."/>
            <person name="Takami H."/>
        </authorList>
    </citation>
    <scope>NUCLEOTIDE SEQUENCE</scope>
    <source>
        <strain evidence="1">Expedition CK06-06</strain>
    </source>
</reference>
<name>X1M4L4_9ZZZZ</name>
<gene>
    <name evidence="1" type="ORF">S06H3_32050</name>
</gene>